<dbReference type="Proteomes" id="UP000595691">
    <property type="component" value="Chromosome"/>
</dbReference>
<gene>
    <name evidence="1" type="ORF">I5776_05055</name>
</gene>
<dbReference type="EMBL" id="CP065425">
    <property type="protein sequence ID" value="QQZ11424.1"/>
    <property type="molecule type" value="Genomic_DNA"/>
</dbReference>
<evidence type="ECO:0000313" key="1">
    <source>
        <dbReference type="EMBL" id="QQZ11424.1"/>
    </source>
</evidence>
<evidence type="ECO:0000313" key="2">
    <source>
        <dbReference type="Proteomes" id="UP000595691"/>
    </source>
</evidence>
<accession>A0ABX7E6N8</accession>
<organism evidence="1 2">
    <name type="scientific">Heyndrickxia vini</name>
    <dbReference type="NCBI Taxonomy" id="1476025"/>
    <lineage>
        <taxon>Bacteria</taxon>
        <taxon>Bacillati</taxon>
        <taxon>Bacillota</taxon>
        <taxon>Bacilli</taxon>
        <taxon>Bacillales</taxon>
        <taxon>Bacillaceae</taxon>
        <taxon>Heyndrickxia</taxon>
    </lineage>
</organism>
<name>A0ABX7E6N8_9BACI</name>
<reference evidence="1 2" key="1">
    <citation type="submission" date="2020-11" db="EMBL/GenBank/DDBJ databases">
        <title>Taxonomic evaluation of the Bacillus sporothermodurans group of bacteria based on whole genome sequences.</title>
        <authorList>
            <person name="Fiedler G."/>
            <person name="Herbstmann A.-D."/>
            <person name="Doll E."/>
            <person name="Wenning M."/>
            <person name="Brinks E."/>
            <person name="Kabisch J."/>
            <person name="Breitenwieser F."/>
            <person name="Lappann M."/>
            <person name="Boehnlein C."/>
            <person name="Franz C."/>
        </authorList>
    </citation>
    <scope>NUCLEOTIDE SEQUENCE [LARGE SCALE GENOMIC DNA]</scope>
    <source>
        <strain evidence="1 2">JCM 19841</strain>
    </source>
</reference>
<keyword evidence="2" id="KW-1185">Reference proteome</keyword>
<protein>
    <submittedName>
        <fullName evidence="1">Potassium-transporting ATPase subunit F</fullName>
    </submittedName>
</protein>
<proteinExistence type="predicted"/>
<dbReference type="Pfam" id="PF09604">
    <property type="entry name" value="Potass_KdpF"/>
    <property type="match status" value="1"/>
</dbReference>
<sequence>MIIVCVMTVLIFGYLTYALIHPEKY</sequence>
<dbReference type="InterPro" id="IPR011726">
    <property type="entry name" value="KdpF"/>
</dbReference>